<evidence type="ECO:0000313" key="3">
    <source>
        <dbReference type="Proteomes" id="UP000242474"/>
    </source>
</evidence>
<feature type="region of interest" description="Disordered" evidence="1">
    <location>
        <begin position="68"/>
        <end position="136"/>
    </location>
</feature>
<evidence type="ECO:0000256" key="1">
    <source>
        <dbReference type="SAM" id="MobiDB-lite"/>
    </source>
</evidence>
<feature type="compositionally biased region" description="Basic and acidic residues" evidence="1">
    <location>
        <begin position="107"/>
        <end position="125"/>
    </location>
</feature>
<organism evidence="2 3">
    <name type="scientific">Coemansia reversa (strain ATCC 12441 / NRRL 1564)</name>
    <dbReference type="NCBI Taxonomy" id="763665"/>
    <lineage>
        <taxon>Eukaryota</taxon>
        <taxon>Fungi</taxon>
        <taxon>Fungi incertae sedis</taxon>
        <taxon>Zoopagomycota</taxon>
        <taxon>Kickxellomycotina</taxon>
        <taxon>Kickxellomycetes</taxon>
        <taxon>Kickxellales</taxon>
        <taxon>Kickxellaceae</taxon>
        <taxon>Coemansia</taxon>
    </lineage>
</organism>
<proteinExistence type="predicted"/>
<keyword evidence="3" id="KW-1185">Reference proteome</keyword>
<sequence>MSKNEETPLAVFQKTAAFEENKKRFAGIFDTNIELCSYKIENGFYIFKEKSFTIYLSLDKKKYNIIHNDDTEPTDLVDIGLFDDDPTENEKPDKQSSYDGDNDSSNDEDKTPVENERDGRNESNKSCHGSKRIAII</sequence>
<feature type="compositionally biased region" description="Acidic residues" evidence="1">
    <location>
        <begin position="71"/>
        <end position="87"/>
    </location>
</feature>
<accession>A0A2G5B7L4</accession>
<dbReference type="Proteomes" id="UP000242474">
    <property type="component" value="Unassembled WGS sequence"/>
</dbReference>
<gene>
    <name evidence="2" type="ORF">COEREDRAFT_88139</name>
</gene>
<protein>
    <submittedName>
        <fullName evidence="2">Uncharacterized protein</fullName>
    </submittedName>
</protein>
<dbReference type="AlphaFoldDB" id="A0A2G5B7L4"/>
<reference evidence="2 3" key="1">
    <citation type="journal article" date="2015" name="Genome Biol. Evol.">
        <title>Phylogenomic analyses indicate that early fungi evolved digesting cell walls of algal ancestors of land plants.</title>
        <authorList>
            <person name="Chang Y."/>
            <person name="Wang S."/>
            <person name="Sekimoto S."/>
            <person name="Aerts A.L."/>
            <person name="Choi C."/>
            <person name="Clum A."/>
            <person name="LaButti K.M."/>
            <person name="Lindquist E.A."/>
            <person name="Yee Ngan C."/>
            <person name="Ohm R.A."/>
            <person name="Salamov A.A."/>
            <person name="Grigoriev I.V."/>
            <person name="Spatafora J.W."/>
            <person name="Berbee M.L."/>
        </authorList>
    </citation>
    <scope>NUCLEOTIDE SEQUENCE [LARGE SCALE GENOMIC DNA]</scope>
    <source>
        <strain evidence="2 3">NRRL 1564</strain>
    </source>
</reference>
<name>A0A2G5B7L4_COERN</name>
<evidence type="ECO:0000313" key="2">
    <source>
        <dbReference type="EMBL" id="PIA15033.1"/>
    </source>
</evidence>
<dbReference type="EMBL" id="KZ303510">
    <property type="protein sequence ID" value="PIA15033.1"/>
    <property type="molecule type" value="Genomic_DNA"/>
</dbReference>